<keyword evidence="3" id="KW-0472">Membrane</keyword>
<dbReference type="AlphaFoldDB" id="A0AAV4I946"/>
<sequence>MGYVPSQPWLCPGTIRDNIVFGAEFSHSRYIQVLGACALNQFVDALALRDQTVVGERGLSLDHSIQVKVTLARTSAQLLFVHRAVYQNCDIYLIDDILKGMDTKSAMQIFKKCICGLLRTKTRLVVTDNTRHTQVAHKVVLMSQDRFIIELVAPFQLLKISFRSCKSTLWTVEKRYSEERAYFKDWSIVFSQMCRICYINTIESIF</sequence>
<evidence type="ECO:0000256" key="1">
    <source>
        <dbReference type="ARBA" id="ARBA00022741"/>
    </source>
</evidence>
<organism evidence="3 4">
    <name type="scientific">Elysia marginata</name>
    <dbReference type="NCBI Taxonomy" id="1093978"/>
    <lineage>
        <taxon>Eukaryota</taxon>
        <taxon>Metazoa</taxon>
        <taxon>Spiralia</taxon>
        <taxon>Lophotrochozoa</taxon>
        <taxon>Mollusca</taxon>
        <taxon>Gastropoda</taxon>
        <taxon>Heterobranchia</taxon>
        <taxon>Euthyneura</taxon>
        <taxon>Panpulmonata</taxon>
        <taxon>Sacoglossa</taxon>
        <taxon>Placobranchoidea</taxon>
        <taxon>Plakobranchidae</taxon>
        <taxon>Elysia</taxon>
    </lineage>
</organism>
<keyword evidence="1" id="KW-0547">Nucleotide-binding</keyword>
<dbReference type="GO" id="GO:0005524">
    <property type="term" value="F:ATP binding"/>
    <property type="evidence" value="ECO:0007669"/>
    <property type="project" value="UniProtKB-KW"/>
</dbReference>
<evidence type="ECO:0000313" key="4">
    <source>
        <dbReference type="Proteomes" id="UP000762676"/>
    </source>
</evidence>
<evidence type="ECO:0000313" key="3">
    <source>
        <dbReference type="EMBL" id="GFS05619.1"/>
    </source>
</evidence>
<keyword evidence="3" id="KW-0812">Transmembrane</keyword>
<name>A0AAV4I946_9GAST</name>
<keyword evidence="4" id="KW-1185">Reference proteome</keyword>
<dbReference type="GO" id="GO:0016020">
    <property type="term" value="C:membrane"/>
    <property type="evidence" value="ECO:0007669"/>
    <property type="project" value="TreeGrafter"/>
</dbReference>
<protein>
    <submittedName>
        <fullName evidence="3">Cystic fibrosis transmembrane conductance regulator</fullName>
    </submittedName>
</protein>
<accession>A0AAV4I946</accession>
<dbReference type="Proteomes" id="UP000762676">
    <property type="component" value="Unassembled WGS sequence"/>
</dbReference>
<dbReference type="InterPro" id="IPR050173">
    <property type="entry name" value="ABC_transporter_C-like"/>
</dbReference>
<dbReference type="InterPro" id="IPR027417">
    <property type="entry name" value="P-loop_NTPase"/>
</dbReference>
<gene>
    <name evidence="3" type="ORF">ElyMa_004686200</name>
</gene>
<dbReference type="EMBL" id="BMAT01009400">
    <property type="protein sequence ID" value="GFS05619.1"/>
    <property type="molecule type" value="Genomic_DNA"/>
</dbReference>
<evidence type="ECO:0000256" key="2">
    <source>
        <dbReference type="ARBA" id="ARBA00022840"/>
    </source>
</evidence>
<proteinExistence type="predicted"/>
<dbReference type="GO" id="GO:0042626">
    <property type="term" value="F:ATPase-coupled transmembrane transporter activity"/>
    <property type="evidence" value="ECO:0007669"/>
    <property type="project" value="TreeGrafter"/>
</dbReference>
<dbReference type="Gene3D" id="3.40.50.300">
    <property type="entry name" value="P-loop containing nucleotide triphosphate hydrolases"/>
    <property type="match status" value="1"/>
</dbReference>
<comment type="caution">
    <text evidence="3">The sequence shown here is derived from an EMBL/GenBank/DDBJ whole genome shotgun (WGS) entry which is preliminary data.</text>
</comment>
<dbReference type="PANTHER" id="PTHR24223">
    <property type="entry name" value="ATP-BINDING CASSETTE SUB-FAMILY C"/>
    <property type="match status" value="1"/>
</dbReference>
<reference evidence="3 4" key="1">
    <citation type="journal article" date="2021" name="Elife">
        <title>Chloroplast acquisition without the gene transfer in kleptoplastic sea slugs, Plakobranchus ocellatus.</title>
        <authorList>
            <person name="Maeda T."/>
            <person name="Takahashi S."/>
            <person name="Yoshida T."/>
            <person name="Shimamura S."/>
            <person name="Takaki Y."/>
            <person name="Nagai Y."/>
            <person name="Toyoda A."/>
            <person name="Suzuki Y."/>
            <person name="Arimoto A."/>
            <person name="Ishii H."/>
            <person name="Satoh N."/>
            <person name="Nishiyama T."/>
            <person name="Hasebe M."/>
            <person name="Maruyama T."/>
            <person name="Minagawa J."/>
            <person name="Obokata J."/>
            <person name="Shigenobu S."/>
        </authorList>
    </citation>
    <scope>NUCLEOTIDE SEQUENCE [LARGE SCALE GENOMIC DNA]</scope>
</reference>
<keyword evidence="2" id="KW-0067">ATP-binding</keyword>
<dbReference type="SUPFAM" id="SSF52540">
    <property type="entry name" value="P-loop containing nucleoside triphosphate hydrolases"/>
    <property type="match status" value="1"/>
</dbReference>